<dbReference type="SUPFAM" id="SSF47095">
    <property type="entry name" value="HMG-box"/>
    <property type="match status" value="1"/>
</dbReference>
<evidence type="ECO:0000259" key="2">
    <source>
        <dbReference type="PROSITE" id="PS50118"/>
    </source>
</evidence>
<dbReference type="InterPro" id="IPR009071">
    <property type="entry name" value="HMG_box_dom"/>
</dbReference>
<proteinExistence type="predicted"/>
<keyword evidence="1" id="KW-0238">DNA-binding</keyword>
<dbReference type="GO" id="GO:0003677">
    <property type="term" value="F:DNA binding"/>
    <property type="evidence" value="ECO:0007669"/>
    <property type="project" value="UniProtKB-UniRule"/>
</dbReference>
<evidence type="ECO:0000256" key="1">
    <source>
        <dbReference type="PROSITE-ProRule" id="PRU00267"/>
    </source>
</evidence>
<reference evidence="3" key="1">
    <citation type="journal article" date="1998" name="Mol. Microbiol.">
        <title>Cloning of the mating type loci from Pyrenopeziza brassicae reveals the presence of a novel mating type gene within a discomycete MAT 1-2 locus encoding a putative metallothionein-like protein.</title>
        <authorList>
            <person name="Singh G."/>
            <person name="Ashby A.M."/>
        </authorList>
    </citation>
    <scope>NUCLEOTIDE SEQUENCE</scope>
    <source>
        <strain evidence="3">JH26</strain>
    </source>
</reference>
<feature type="domain" description="HMG box" evidence="2">
    <location>
        <begin position="188"/>
        <end position="257"/>
    </location>
</feature>
<name>O93944_PYRBR</name>
<dbReference type="EMBL" id="AJ006073">
    <property type="protein sequence ID" value="CAA06846.1"/>
    <property type="molecule type" value="Genomic_DNA"/>
</dbReference>
<dbReference type="AlphaFoldDB" id="O93944"/>
<organism evidence="3">
    <name type="scientific">Pyrenopeziza brassicae</name>
    <dbReference type="NCBI Taxonomy" id="76659"/>
    <lineage>
        <taxon>Eukaryota</taxon>
        <taxon>Fungi</taxon>
        <taxon>Dikarya</taxon>
        <taxon>Ascomycota</taxon>
        <taxon>Pezizomycotina</taxon>
        <taxon>Leotiomycetes</taxon>
        <taxon>Helotiales</taxon>
        <taxon>Ploettnerulaceae</taxon>
        <taxon>Pyrenopeziza</taxon>
    </lineage>
</organism>
<dbReference type="CDD" id="cd01389">
    <property type="entry name" value="HMG-box_ROX1-like"/>
    <property type="match status" value="1"/>
</dbReference>
<evidence type="ECO:0000313" key="3">
    <source>
        <dbReference type="EMBL" id="CAA06846.1"/>
    </source>
</evidence>
<accession>O93944</accession>
<dbReference type="Pfam" id="PF00505">
    <property type="entry name" value="HMG_box"/>
    <property type="match status" value="1"/>
</dbReference>
<dbReference type="SMART" id="SM00398">
    <property type="entry name" value="HMG"/>
    <property type="match status" value="1"/>
</dbReference>
<dbReference type="GO" id="GO:0005634">
    <property type="term" value="C:nucleus"/>
    <property type="evidence" value="ECO:0007669"/>
    <property type="project" value="UniProtKB-UniRule"/>
</dbReference>
<dbReference type="InterPro" id="IPR036910">
    <property type="entry name" value="HMG_box_dom_sf"/>
</dbReference>
<gene>
    <name evidence="3" type="primary">phb1</name>
</gene>
<keyword evidence="1" id="KW-0539">Nucleus</keyword>
<feature type="DNA-binding region" description="HMG box" evidence="1">
    <location>
        <begin position="188"/>
        <end position="257"/>
    </location>
</feature>
<protein>
    <submittedName>
        <fullName evidence="3">HMG box protein</fullName>
    </submittedName>
</protein>
<sequence>MATHAFNPRSFAPGLNLSSKDFIKVSRGLARDVNDREPYGVWSYGMSKKICPTVLIFFPGGEHTVPGNLAKVIVRHAQLMEVDKAVYILPVGTVSTMIDTPLELAKQLADRLGRAIYIHTCAKGALRVGEVRDLEDEFHIKDYYFVAQAQPNPALVFTGTHYREDACDHLDKAARVPKKPRRVKKNEVPKPQNSWVLYLKDSYGQVKLENPGMKTTQISGIVATNWRLAKGTKVEKYYKDLAQKLKEGHAAFYGDYKVKPRKSSEIKRRKTKTVQLDLSPGKANTFKGDIGVPAVQQDNNPSYDFNTQGSSVSDGHSAFVMDNSASHFYRAAEAAFGTAGGNYSGQAVEMNEGYTADASNILPNISNQHLTIATNGESVNFLDDMAGFASADDFDLSQFELPGEDILRIYDFGPGQN</sequence>
<dbReference type="Gene3D" id="1.10.30.10">
    <property type="entry name" value="High mobility group box domain"/>
    <property type="match status" value="1"/>
</dbReference>
<dbReference type="PROSITE" id="PS50118">
    <property type="entry name" value="HMG_BOX_2"/>
    <property type="match status" value="1"/>
</dbReference>